<comment type="caution">
    <text evidence="2">The sequence shown here is derived from an EMBL/GenBank/DDBJ whole genome shotgun (WGS) entry which is preliminary data.</text>
</comment>
<keyword evidence="3" id="KW-1185">Reference proteome</keyword>
<evidence type="ECO:0000256" key="1">
    <source>
        <dbReference type="SAM" id="MobiDB-lite"/>
    </source>
</evidence>
<evidence type="ECO:0000313" key="3">
    <source>
        <dbReference type="Proteomes" id="UP000298030"/>
    </source>
</evidence>
<dbReference type="AlphaFoldDB" id="A0A4Y7TLI4"/>
<feature type="region of interest" description="Disordered" evidence="1">
    <location>
        <begin position="107"/>
        <end position="129"/>
    </location>
</feature>
<dbReference type="Proteomes" id="UP000298030">
    <property type="component" value="Unassembled WGS sequence"/>
</dbReference>
<sequence>MYSWDVPRLQPLPKRFVWESWEDTNDQLLTDAGPIASYARFHDDGPTPNDDPDSTTPERSVLFGPSKWYSGLSSPVFTTSERDDEDYIVNQIQVRLDVVDGHPRATVISKLPPPEPLLVPPRGQGRNGHHNRHYAICEKTVFATMSTRRLGIQMMHSSPNTPGSNWEGGSCTLEHGASIVSGVDSLICPVSTRYAYVCDDRMSHEDSFKRIHVVDLLSL</sequence>
<name>A0A4Y7TLI4_COPMI</name>
<evidence type="ECO:0000313" key="2">
    <source>
        <dbReference type="EMBL" id="TEB34402.1"/>
    </source>
</evidence>
<feature type="region of interest" description="Disordered" evidence="1">
    <location>
        <begin position="39"/>
        <end position="60"/>
    </location>
</feature>
<protein>
    <submittedName>
        <fullName evidence="2">Uncharacterized protein</fullName>
    </submittedName>
</protein>
<dbReference type="EMBL" id="QPFP01000010">
    <property type="protein sequence ID" value="TEB34402.1"/>
    <property type="molecule type" value="Genomic_DNA"/>
</dbReference>
<accession>A0A4Y7TLI4</accession>
<gene>
    <name evidence="2" type="ORF">FA13DRAFT_1729907</name>
</gene>
<reference evidence="2 3" key="1">
    <citation type="journal article" date="2019" name="Nat. Ecol. Evol.">
        <title>Megaphylogeny resolves global patterns of mushroom evolution.</title>
        <authorList>
            <person name="Varga T."/>
            <person name="Krizsan K."/>
            <person name="Foldi C."/>
            <person name="Dima B."/>
            <person name="Sanchez-Garcia M."/>
            <person name="Sanchez-Ramirez S."/>
            <person name="Szollosi G.J."/>
            <person name="Szarkandi J.G."/>
            <person name="Papp V."/>
            <person name="Albert L."/>
            <person name="Andreopoulos W."/>
            <person name="Angelini C."/>
            <person name="Antonin V."/>
            <person name="Barry K.W."/>
            <person name="Bougher N.L."/>
            <person name="Buchanan P."/>
            <person name="Buyck B."/>
            <person name="Bense V."/>
            <person name="Catcheside P."/>
            <person name="Chovatia M."/>
            <person name="Cooper J."/>
            <person name="Damon W."/>
            <person name="Desjardin D."/>
            <person name="Finy P."/>
            <person name="Geml J."/>
            <person name="Haridas S."/>
            <person name="Hughes K."/>
            <person name="Justo A."/>
            <person name="Karasinski D."/>
            <person name="Kautmanova I."/>
            <person name="Kiss B."/>
            <person name="Kocsube S."/>
            <person name="Kotiranta H."/>
            <person name="LaButti K.M."/>
            <person name="Lechner B.E."/>
            <person name="Liimatainen K."/>
            <person name="Lipzen A."/>
            <person name="Lukacs Z."/>
            <person name="Mihaltcheva S."/>
            <person name="Morgado L.N."/>
            <person name="Niskanen T."/>
            <person name="Noordeloos M.E."/>
            <person name="Ohm R.A."/>
            <person name="Ortiz-Santana B."/>
            <person name="Ovrebo C."/>
            <person name="Racz N."/>
            <person name="Riley R."/>
            <person name="Savchenko A."/>
            <person name="Shiryaev A."/>
            <person name="Soop K."/>
            <person name="Spirin V."/>
            <person name="Szebenyi C."/>
            <person name="Tomsovsky M."/>
            <person name="Tulloss R.E."/>
            <person name="Uehling J."/>
            <person name="Grigoriev I.V."/>
            <person name="Vagvolgyi C."/>
            <person name="Papp T."/>
            <person name="Martin F.M."/>
            <person name="Miettinen O."/>
            <person name="Hibbett D.S."/>
            <person name="Nagy L.G."/>
        </authorList>
    </citation>
    <scope>NUCLEOTIDE SEQUENCE [LARGE SCALE GENOMIC DNA]</scope>
    <source>
        <strain evidence="2 3">FP101781</strain>
    </source>
</reference>
<organism evidence="2 3">
    <name type="scientific">Coprinellus micaceus</name>
    <name type="common">Glistening ink-cap mushroom</name>
    <name type="synonym">Coprinus micaceus</name>
    <dbReference type="NCBI Taxonomy" id="71717"/>
    <lineage>
        <taxon>Eukaryota</taxon>
        <taxon>Fungi</taxon>
        <taxon>Dikarya</taxon>
        <taxon>Basidiomycota</taxon>
        <taxon>Agaricomycotina</taxon>
        <taxon>Agaricomycetes</taxon>
        <taxon>Agaricomycetidae</taxon>
        <taxon>Agaricales</taxon>
        <taxon>Agaricineae</taxon>
        <taxon>Psathyrellaceae</taxon>
        <taxon>Coprinellus</taxon>
    </lineage>
</organism>
<proteinExistence type="predicted"/>